<dbReference type="Pfam" id="PF02574">
    <property type="entry name" value="S-methyl_trans"/>
    <property type="match status" value="1"/>
</dbReference>
<feature type="non-terminal residue" evidence="8">
    <location>
        <position position="1"/>
    </location>
</feature>
<proteinExistence type="evidence at transcript level"/>
<dbReference type="FunFam" id="3.20.20.330:FF:000002">
    <property type="entry name" value="Homocysteine S-methyltransferase"/>
    <property type="match status" value="1"/>
</dbReference>
<reference evidence="8" key="1">
    <citation type="submission" date="2012-09" db="EMBL/GenBank/DDBJ databases">
        <title>Peach genes involved in ethylene biosynthesis pathway.</title>
        <authorList>
            <person name="Sepulveda R."/>
            <person name="Diez-de-Medina S."/>
            <person name="Duarte F."/>
            <person name="Silva H."/>
        </authorList>
    </citation>
    <scope>NUCLEOTIDE SEQUENCE</scope>
</reference>
<dbReference type="AlphaFoldDB" id="M1P405"/>
<dbReference type="InterPro" id="IPR017226">
    <property type="entry name" value="BHMT-like"/>
</dbReference>
<evidence type="ECO:0000256" key="6">
    <source>
        <dbReference type="PROSITE-ProRule" id="PRU00333"/>
    </source>
</evidence>
<keyword evidence="2 6" id="KW-0808">Transferase</keyword>
<keyword evidence="3 5" id="KW-0479">Metal-binding</keyword>
<dbReference type="SUPFAM" id="SSF82282">
    <property type="entry name" value="Homocysteine S-methyltransferase"/>
    <property type="match status" value="1"/>
</dbReference>
<evidence type="ECO:0000259" key="7">
    <source>
        <dbReference type="PROSITE" id="PS50970"/>
    </source>
</evidence>
<sequence length="368" mass="39901">QAAVSYKIIKNFCCPFNYNAKQPRVLLCSAFTPCTMGLGGQETSSFVSDFLEKCGGYAVLDGGFATELERHGADLNDPLWSAKCLISSPHLVRRVHLDYLDAGANVIITASYQATIQGFEAKGFSKEEAKALIRKSVEIAIEAREIYFDKLQSRRPVLVAASVGSYGAYLADGSEYSGNYGDAVTVETLKDFHRERVQILANSGADLIAFETTPNKIEAKAYAELLEEEGIDIPAWFSFTSKDGINVVSGDSISECTSIADSCKQVVAVGINCTPPRFIHGLVSLIRKVTSKPIVIYPNSGETYDGLTKQWVQSSGEVDEEFADIVIGKWHEAGASLFGGCCRTTPNTIRAISRVLSNQKSSAINEDA</sequence>
<evidence type="ECO:0000256" key="4">
    <source>
        <dbReference type="ARBA" id="ARBA00022833"/>
    </source>
</evidence>
<dbReference type="GO" id="GO:0008270">
    <property type="term" value="F:zinc ion binding"/>
    <property type="evidence" value="ECO:0007669"/>
    <property type="project" value="InterPro"/>
</dbReference>
<organism evidence="8">
    <name type="scientific">Prunus persica</name>
    <name type="common">Peach</name>
    <name type="synonym">Amygdalus persica</name>
    <dbReference type="NCBI Taxonomy" id="3760"/>
    <lineage>
        <taxon>Eukaryota</taxon>
        <taxon>Viridiplantae</taxon>
        <taxon>Streptophyta</taxon>
        <taxon>Embryophyta</taxon>
        <taxon>Tracheophyta</taxon>
        <taxon>Spermatophyta</taxon>
        <taxon>Magnoliopsida</taxon>
        <taxon>eudicotyledons</taxon>
        <taxon>Gunneridae</taxon>
        <taxon>Pentapetalae</taxon>
        <taxon>rosids</taxon>
        <taxon>fabids</taxon>
        <taxon>Rosales</taxon>
        <taxon>Rosaceae</taxon>
        <taxon>Amygdaloideae</taxon>
        <taxon>Amygdaleae</taxon>
        <taxon>Prunus</taxon>
    </lineage>
</organism>
<dbReference type="NCBIfam" id="NF007020">
    <property type="entry name" value="PRK09485.1"/>
    <property type="match status" value="1"/>
</dbReference>
<evidence type="ECO:0000313" key="8">
    <source>
        <dbReference type="EMBL" id="AGF95112.1"/>
    </source>
</evidence>
<dbReference type="PIRSF" id="PIRSF037505">
    <property type="entry name" value="Betaine_HMT"/>
    <property type="match status" value="1"/>
</dbReference>
<accession>M1P405</accession>
<dbReference type="PANTHER" id="PTHR46015:SF10">
    <property type="entry name" value="HOMOCYSTEINE S-METHYLTRANSFERASE 3"/>
    <property type="match status" value="1"/>
</dbReference>
<feature type="binding site" evidence="6">
    <location>
        <position position="341"/>
    </location>
    <ligand>
        <name>Zn(2+)</name>
        <dbReference type="ChEBI" id="CHEBI:29105"/>
    </ligand>
</feature>
<evidence type="ECO:0000256" key="1">
    <source>
        <dbReference type="ARBA" id="ARBA00022603"/>
    </source>
</evidence>
<dbReference type="PANTHER" id="PTHR46015">
    <property type="entry name" value="ZGC:172121"/>
    <property type="match status" value="1"/>
</dbReference>
<dbReference type="GO" id="GO:0009086">
    <property type="term" value="P:methionine biosynthetic process"/>
    <property type="evidence" value="ECO:0007669"/>
    <property type="project" value="InterPro"/>
</dbReference>
<keyword evidence="1 6" id="KW-0489">Methyltransferase</keyword>
<feature type="binding site" evidence="5 6">
    <location>
        <position position="273"/>
    </location>
    <ligand>
        <name>Zn(2+)</name>
        <dbReference type="ChEBI" id="CHEBI:29105"/>
    </ligand>
</feature>
<dbReference type="Gene3D" id="3.20.20.330">
    <property type="entry name" value="Homocysteine-binding-like domain"/>
    <property type="match status" value="1"/>
</dbReference>
<feature type="binding site" evidence="6">
    <location>
        <position position="342"/>
    </location>
    <ligand>
        <name>Zn(2+)</name>
        <dbReference type="ChEBI" id="CHEBI:29105"/>
    </ligand>
</feature>
<evidence type="ECO:0000256" key="5">
    <source>
        <dbReference type="PIRSR" id="PIRSR037505-2"/>
    </source>
</evidence>
<dbReference type="InterPro" id="IPR003726">
    <property type="entry name" value="HCY_dom"/>
</dbReference>
<dbReference type="GO" id="GO:0008168">
    <property type="term" value="F:methyltransferase activity"/>
    <property type="evidence" value="ECO:0007669"/>
    <property type="project" value="UniProtKB-UniRule"/>
</dbReference>
<feature type="domain" description="Hcy-binding" evidence="7">
    <location>
        <begin position="46"/>
        <end position="356"/>
    </location>
</feature>
<evidence type="ECO:0000256" key="2">
    <source>
        <dbReference type="ARBA" id="ARBA00022679"/>
    </source>
</evidence>
<name>M1P405_PRUPE</name>
<dbReference type="PROSITE" id="PS50970">
    <property type="entry name" value="HCY"/>
    <property type="match status" value="1"/>
</dbReference>
<dbReference type="GO" id="GO:0032259">
    <property type="term" value="P:methylation"/>
    <property type="evidence" value="ECO:0007669"/>
    <property type="project" value="UniProtKB-KW"/>
</dbReference>
<dbReference type="InterPro" id="IPR051486">
    <property type="entry name" value="Hcy_S-methyltransferase"/>
</dbReference>
<comment type="cofactor">
    <cofactor evidence="5">
        <name>Zn(2+)</name>
        <dbReference type="ChEBI" id="CHEBI:29105"/>
    </cofactor>
    <text evidence="5">Binds 1 zinc ion per subunit.</text>
</comment>
<keyword evidence="4 5" id="KW-0862">Zinc</keyword>
<dbReference type="EMBL" id="JX876839">
    <property type="protein sequence ID" value="AGF95112.1"/>
    <property type="molecule type" value="mRNA"/>
</dbReference>
<evidence type="ECO:0000256" key="3">
    <source>
        <dbReference type="ARBA" id="ARBA00022723"/>
    </source>
</evidence>
<dbReference type="InterPro" id="IPR036589">
    <property type="entry name" value="HCY_dom_sf"/>
</dbReference>
<protein>
    <submittedName>
        <fullName evidence="8">Homocysteine S-methyltransferase</fullName>
    </submittedName>
</protein>